<dbReference type="EMBL" id="LXQA010426989">
    <property type="protein sequence ID" value="MCI51107.1"/>
    <property type="molecule type" value="Genomic_DNA"/>
</dbReference>
<name>A0A392SRS3_9FABA</name>
<evidence type="ECO:0000313" key="3">
    <source>
        <dbReference type="Proteomes" id="UP000265520"/>
    </source>
</evidence>
<evidence type="ECO:0000313" key="2">
    <source>
        <dbReference type="EMBL" id="MCI51107.1"/>
    </source>
</evidence>
<keyword evidence="1" id="KW-0472">Membrane</keyword>
<proteinExistence type="predicted"/>
<comment type="caution">
    <text evidence="2">The sequence shown here is derived from an EMBL/GenBank/DDBJ whole genome shotgun (WGS) entry which is preliminary data.</text>
</comment>
<keyword evidence="1" id="KW-0812">Transmembrane</keyword>
<protein>
    <submittedName>
        <fullName evidence="2">Uncharacterized protein</fullName>
    </submittedName>
</protein>
<reference evidence="2 3" key="1">
    <citation type="journal article" date="2018" name="Front. Plant Sci.">
        <title>Red Clover (Trifolium pratense) and Zigzag Clover (T. medium) - A Picture of Genomic Similarities and Differences.</title>
        <authorList>
            <person name="Dluhosova J."/>
            <person name="Istvanek J."/>
            <person name="Nedelnik J."/>
            <person name="Repkova J."/>
        </authorList>
    </citation>
    <scope>NUCLEOTIDE SEQUENCE [LARGE SCALE GENOMIC DNA]</scope>
    <source>
        <strain evidence="3">cv. 10/8</strain>
        <tissue evidence="2">Leaf</tissue>
    </source>
</reference>
<feature type="non-terminal residue" evidence="2">
    <location>
        <position position="1"/>
    </location>
</feature>
<sequence>YNCLMLNYDALSIVSMHSSTVALFAIDAIKASWIALLFFNREAANKTCKYELIEDTYAQI</sequence>
<dbReference type="AlphaFoldDB" id="A0A392SRS3"/>
<accession>A0A392SRS3</accession>
<keyword evidence="1" id="KW-1133">Transmembrane helix</keyword>
<evidence type="ECO:0000256" key="1">
    <source>
        <dbReference type="SAM" id="Phobius"/>
    </source>
</evidence>
<feature type="transmembrane region" description="Helical" evidence="1">
    <location>
        <begin position="20"/>
        <end position="39"/>
    </location>
</feature>
<dbReference type="Proteomes" id="UP000265520">
    <property type="component" value="Unassembled WGS sequence"/>
</dbReference>
<organism evidence="2 3">
    <name type="scientific">Trifolium medium</name>
    <dbReference type="NCBI Taxonomy" id="97028"/>
    <lineage>
        <taxon>Eukaryota</taxon>
        <taxon>Viridiplantae</taxon>
        <taxon>Streptophyta</taxon>
        <taxon>Embryophyta</taxon>
        <taxon>Tracheophyta</taxon>
        <taxon>Spermatophyta</taxon>
        <taxon>Magnoliopsida</taxon>
        <taxon>eudicotyledons</taxon>
        <taxon>Gunneridae</taxon>
        <taxon>Pentapetalae</taxon>
        <taxon>rosids</taxon>
        <taxon>fabids</taxon>
        <taxon>Fabales</taxon>
        <taxon>Fabaceae</taxon>
        <taxon>Papilionoideae</taxon>
        <taxon>50 kb inversion clade</taxon>
        <taxon>NPAAA clade</taxon>
        <taxon>Hologalegina</taxon>
        <taxon>IRL clade</taxon>
        <taxon>Trifolieae</taxon>
        <taxon>Trifolium</taxon>
    </lineage>
</organism>
<keyword evidence="3" id="KW-1185">Reference proteome</keyword>